<feature type="region of interest" description="Disordered" evidence="1">
    <location>
        <begin position="31"/>
        <end position="59"/>
    </location>
</feature>
<gene>
    <name evidence="2" type="ORF">DKT68_25940</name>
</gene>
<dbReference type="RefSeq" id="WP_109820001.1">
    <property type="nucleotide sequence ID" value="NZ_QGKR01000299.1"/>
</dbReference>
<dbReference type="EMBL" id="QGKR01000299">
    <property type="protein sequence ID" value="PWR05638.1"/>
    <property type="molecule type" value="Genomic_DNA"/>
</dbReference>
<reference evidence="2 3" key="1">
    <citation type="submission" date="2018-05" db="EMBL/GenBank/DDBJ databases">
        <title>Micromonospora atacamensis sp. nov., a novel actinobacteria isolated from high altitude Atacama Desert soil.</title>
        <authorList>
            <person name="Carro L."/>
            <person name="Golinska P."/>
            <person name="Klenk H.-P."/>
            <person name="Goodfellow M."/>
        </authorList>
    </citation>
    <scope>NUCLEOTIDE SEQUENCE [LARGE SCALE GENOMIC DNA]</scope>
    <source>
        <strain evidence="2 3">5R2A7</strain>
    </source>
</reference>
<feature type="compositionally biased region" description="Basic and acidic residues" evidence="1">
    <location>
        <begin position="40"/>
        <end position="59"/>
    </location>
</feature>
<dbReference type="AlphaFoldDB" id="A0A317CSM5"/>
<sequence>MLINFAHRASRLFPIRPAMSPVLTALDSYGGRSSSLTRTADGRSTDRWSGRHVRSVERP</sequence>
<evidence type="ECO:0000256" key="1">
    <source>
        <dbReference type="SAM" id="MobiDB-lite"/>
    </source>
</evidence>
<proteinExistence type="predicted"/>
<name>A0A317CSM5_9ACTN</name>
<accession>A0A317CSM5</accession>
<dbReference type="Proteomes" id="UP000245410">
    <property type="component" value="Unassembled WGS sequence"/>
</dbReference>
<comment type="caution">
    <text evidence="2">The sequence shown here is derived from an EMBL/GenBank/DDBJ whole genome shotgun (WGS) entry which is preliminary data.</text>
</comment>
<organism evidence="2 3">
    <name type="scientific">Micromonospora acroterricola</name>
    <dbReference type="NCBI Taxonomy" id="2202421"/>
    <lineage>
        <taxon>Bacteria</taxon>
        <taxon>Bacillati</taxon>
        <taxon>Actinomycetota</taxon>
        <taxon>Actinomycetes</taxon>
        <taxon>Micromonosporales</taxon>
        <taxon>Micromonosporaceae</taxon>
        <taxon>Micromonospora</taxon>
    </lineage>
</organism>
<protein>
    <submittedName>
        <fullName evidence="2">Uncharacterized protein</fullName>
    </submittedName>
</protein>
<keyword evidence="3" id="KW-1185">Reference proteome</keyword>
<evidence type="ECO:0000313" key="3">
    <source>
        <dbReference type="Proteomes" id="UP000245410"/>
    </source>
</evidence>
<evidence type="ECO:0000313" key="2">
    <source>
        <dbReference type="EMBL" id="PWR05638.1"/>
    </source>
</evidence>